<evidence type="ECO:0000313" key="3">
    <source>
        <dbReference type="Proteomes" id="UP000054498"/>
    </source>
</evidence>
<feature type="region of interest" description="Disordered" evidence="1">
    <location>
        <begin position="63"/>
        <end position="117"/>
    </location>
</feature>
<evidence type="ECO:0000256" key="1">
    <source>
        <dbReference type="SAM" id="MobiDB-lite"/>
    </source>
</evidence>
<dbReference type="EMBL" id="KK101038">
    <property type="protein sequence ID" value="KIZ02481.1"/>
    <property type="molecule type" value="Genomic_DNA"/>
</dbReference>
<dbReference type="AlphaFoldDB" id="A0A0D2NA73"/>
<dbReference type="RefSeq" id="XP_013901500.1">
    <property type="nucleotide sequence ID" value="XM_014046046.1"/>
</dbReference>
<dbReference type="Proteomes" id="UP000054498">
    <property type="component" value="Unassembled WGS sequence"/>
</dbReference>
<gene>
    <name evidence="2" type="ORF">MNEG_5476</name>
</gene>
<dbReference type="KEGG" id="mng:MNEG_5476"/>
<keyword evidence="3" id="KW-1185">Reference proteome</keyword>
<dbReference type="GeneID" id="25738353"/>
<feature type="region of interest" description="Disordered" evidence="1">
    <location>
        <begin position="227"/>
        <end position="292"/>
    </location>
</feature>
<protein>
    <submittedName>
        <fullName evidence="2">Uncharacterized protein</fullName>
    </submittedName>
</protein>
<evidence type="ECO:0000313" key="2">
    <source>
        <dbReference type="EMBL" id="KIZ02481.1"/>
    </source>
</evidence>
<reference evidence="2 3" key="1">
    <citation type="journal article" date="2013" name="BMC Genomics">
        <title>Reconstruction of the lipid metabolism for the microalga Monoraphidium neglectum from its genome sequence reveals characteristics suitable for biofuel production.</title>
        <authorList>
            <person name="Bogen C."/>
            <person name="Al-Dilaimi A."/>
            <person name="Albersmeier A."/>
            <person name="Wichmann J."/>
            <person name="Grundmann M."/>
            <person name="Rupp O."/>
            <person name="Lauersen K.J."/>
            <person name="Blifernez-Klassen O."/>
            <person name="Kalinowski J."/>
            <person name="Goesmann A."/>
            <person name="Mussgnug J.H."/>
            <person name="Kruse O."/>
        </authorList>
    </citation>
    <scope>NUCLEOTIDE SEQUENCE [LARGE SCALE GENOMIC DNA]</scope>
    <source>
        <strain evidence="2 3">SAG 48.87</strain>
    </source>
</reference>
<accession>A0A0D2NA73</accession>
<organism evidence="2 3">
    <name type="scientific">Monoraphidium neglectum</name>
    <dbReference type="NCBI Taxonomy" id="145388"/>
    <lineage>
        <taxon>Eukaryota</taxon>
        <taxon>Viridiplantae</taxon>
        <taxon>Chlorophyta</taxon>
        <taxon>core chlorophytes</taxon>
        <taxon>Chlorophyceae</taxon>
        <taxon>CS clade</taxon>
        <taxon>Sphaeropleales</taxon>
        <taxon>Selenastraceae</taxon>
        <taxon>Monoraphidium</taxon>
    </lineage>
</organism>
<sequence length="332" mass="32825">MRRTRKQGEVTKLIGKLERLVVGKQQELAQQHVIQGDLQLRAEVAQILVRQAHALMSAGEALRRRAGPGGGGATGGATASAAGPGAGLVEHEEAYGGAKGSGASRSPRGASGGGGALFAPAPTAGAACSAEPHASVAEAPPIWRVQLLDMLRDLGSAADEGDASPHDVALGDDDSGSESIAGGGGSEGENTGRDGGTGGAGGGARAAAAVDADDAAVLQAGADSSVASVGAESADESADASGPGLGGRQRDPGSPQRPQPGGGDADRPAAGGHDRAEALSAPQPPPPRVRVGLGWSPEGMLAVAPSVDGRLTTQGYRERLREYTQCCCILLP</sequence>
<proteinExistence type="predicted"/>
<feature type="compositionally biased region" description="Gly residues" evidence="1">
    <location>
        <begin position="181"/>
        <end position="204"/>
    </location>
</feature>
<feature type="compositionally biased region" description="Basic and acidic residues" evidence="1">
    <location>
        <begin position="264"/>
        <end position="277"/>
    </location>
</feature>
<feature type="region of interest" description="Disordered" evidence="1">
    <location>
        <begin position="157"/>
        <end position="204"/>
    </location>
</feature>
<name>A0A0D2NA73_9CHLO</name>